<dbReference type="Proteomes" id="UP000236047">
    <property type="component" value="Unassembled WGS sequence"/>
</dbReference>
<dbReference type="InterPro" id="IPR046151">
    <property type="entry name" value="DUF6153"/>
</dbReference>
<dbReference type="RefSeq" id="WP_073448602.1">
    <property type="nucleotide sequence ID" value="NZ_LJSN01000003.1"/>
</dbReference>
<comment type="caution">
    <text evidence="3">The sequence shown here is derived from an EMBL/GenBank/DDBJ whole genome shotgun (WGS) entry which is preliminary data.</text>
</comment>
<dbReference type="Pfam" id="PF19650">
    <property type="entry name" value="DUF6153"/>
    <property type="match status" value="1"/>
</dbReference>
<feature type="region of interest" description="Disordered" evidence="1">
    <location>
        <begin position="37"/>
        <end position="93"/>
    </location>
</feature>
<reference evidence="4" key="1">
    <citation type="submission" date="2015-09" db="EMBL/GenBank/DDBJ databases">
        <authorList>
            <person name="Graham D.E."/>
            <person name="Mahan K.M."/>
            <person name="Klingeman D.M."/>
            <person name="Fida T."/>
            <person name="Giannone R.J."/>
            <person name="Hettich R.L."/>
            <person name="Parry R.J."/>
            <person name="Spain J.C."/>
        </authorList>
    </citation>
    <scope>NUCLEOTIDE SEQUENCE [LARGE SCALE GENOMIC DNA]</scope>
    <source>
        <strain evidence="4">JCM 4701</strain>
    </source>
</reference>
<protein>
    <submittedName>
        <fullName evidence="3">Uncharacterized protein</fullName>
    </submittedName>
</protein>
<feature type="transmembrane region" description="Helical" evidence="2">
    <location>
        <begin position="97"/>
        <end position="118"/>
    </location>
</feature>
<proteinExistence type="predicted"/>
<accession>A0A2N8PF16</accession>
<evidence type="ECO:0000313" key="4">
    <source>
        <dbReference type="Proteomes" id="UP000236047"/>
    </source>
</evidence>
<gene>
    <name evidence="3" type="ORF">AOB60_27965</name>
</gene>
<dbReference type="AlphaFoldDB" id="A0A2N8PF16"/>
<feature type="compositionally biased region" description="Low complexity" evidence="1">
    <location>
        <begin position="48"/>
        <end position="58"/>
    </location>
</feature>
<sequence>MRTSRRMRAAGAWGHLLLVAVLALGVFAMHTLGHPTGHADASRAPMGTAAHAAATRADPAPDHGMATMAGPATSPEHATAHQGDTSRSHPPGKGMDMTSLCLAVLGSWALAGLLYVALRRRADRPVPLRARTLAALRPNPPPRPPDLAHLSVLRI</sequence>
<keyword evidence="2" id="KW-0812">Transmembrane</keyword>
<organism evidence="3 4">
    <name type="scientific">Streptomyces noursei</name>
    <name type="common">Streptomyces albulus</name>
    <dbReference type="NCBI Taxonomy" id="1971"/>
    <lineage>
        <taxon>Bacteria</taxon>
        <taxon>Bacillati</taxon>
        <taxon>Actinomycetota</taxon>
        <taxon>Actinomycetes</taxon>
        <taxon>Kitasatosporales</taxon>
        <taxon>Streptomycetaceae</taxon>
        <taxon>Streptomyces</taxon>
    </lineage>
</organism>
<keyword evidence="4" id="KW-1185">Reference proteome</keyword>
<name>A0A2N8PF16_STRNR</name>
<evidence type="ECO:0000256" key="2">
    <source>
        <dbReference type="SAM" id="Phobius"/>
    </source>
</evidence>
<dbReference type="EMBL" id="LJSN01000003">
    <property type="protein sequence ID" value="PNE39593.1"/>
    <property type="molecule type" value="Genomic_DNA"/>
</dbReference>
<keyword evidence="2" id="KW-0472">Membrane</keyword>
<evidence type="ECO:0000256" key="1">
    <source>
        <dbReference type="SAM" id="MobiDB-lite"/>
    </source>
</evidence>
<keyword evidence="2" id="KW-1133">Transmembrane helix</keyword>
<evidence type="ECO:0000313" key="3">
    <source>
        <dbReference type="EMBL" id="PNE39593.1"/>
    </source>
</evidence>